<gene>
    <name evidence="11" type="ORF">HMPREF9194_01591</name>
</gene>
<dbReference type="InterPro" id="IPR036230">
    <property type="entry name" value="LeuA_allosteric_dom_sf"/>
</dbReference>
<feature type="domain" description="Pyruvate carboxyltransferase" evidence="10">
    <location>
        <begin position="7"/>
        <end position="278"/>
    </location>
</feature>
<comment type="pathway">
    <text evidence="1">Amino-acid biosynthesis; L-isoleucine biosynthesis; 2-oxobutanoate from pyruvate: step 1/3.</text>
</comment>
<evidence type="ECO:0000259" key="10">
    <source>
        <dbReference type="PROSITE" id="PS50991"/>
    </source>
</evidence>
<dbReference type="PANTHER" id="PTHR43538">
    <property type="entry name" value="ALPHA-IPM SYNTHASE/HOMOCITRATE SYNTHASE"/>
    <property type="match status" value="1"/>
</dbReference>
<dbReference type="InterPro" id="IPR000891">
    <property type="entry name" value="PYR_CT"/>
</dbReference>
<reference evidence="11 12" key="1">
    <citation type="submission" date="2013-04" db="EMBL/GenBank/DDBJ databases">
        <title>The Genome Sequence of Treponema maltophilum ATCC 51939.</title>
        <authorList>
            <consortium name="The Broad Institute Genomics Platform"/>
            <person name="Earl A."/>
            <person name="Ward D."/>
            <person name="Feldgarden M."/>
            <person name="Gevers D."/>
            <person name="Leonetti C."/>
            <person name="Blanton J.M."/>
            <person name="Dewhirst F.E."/>
            <person name="Izard J."/>
            <person name="Walker B."/>
            <person name="Young S."/>
            <person name="Zeng Q."/>
            <person name="Gargeya S."/>
            <person name="Fitzgerald M."/>
            <person name="Haas B."/>
            <person name="Abouelleil A."/>
            <person name="Allen A.W."/>
            <person name="Alvarado L."/>
            <person name="Arachchi H.M."/>
            <person name="Berlin A.M."/>
            <person name="Chapman S.B."/>
            <person name="Gainer-Dewar J."/>
            <person name="Goldberg J."/>
            <person name="Griggs A."/>
            <person name="Gujja S."/>
            <person name="Hansen M."/>
            <person name="Howarth C."/>
            <person name="Imamovic A."/>
            <person name="Ireland A."/>
            <person name="Larimer J."/>
            <person name="McCowan C."/>
            <person name="Murphy C."/>
            <person name="Pearson M."/>
            <person name="Poon T.W."/>
            <person name="Priest M."/>
            <person name="Roberts A."/>
            <person name="Saif S."/>
            <person name="Shea T."/>
            <person name="Sisk P."/>
            <person name="Sykes S."/>
            <person name="Wortman J."/>
            <person name="Nusbaum C."/>
            <person name="Birren B."/>
        </authorList>
    </citation>
    <scope>NUCLEOTIDE SEQUENCE [LARGE SCALE GENOMIC DNA]</scope>
    <source>
        <strain evidence="11 12">ATCC 51939</strain>
    </source>
</reference>
<keyword evidence="12" id="KW-1185">Reference proteome</keyword>
<sequence length="541" mass="59210">MNDTAAVEILDSTLRDGAQGEGISFSVQDKLHIVSALDELGVAYIEAGNPGSNPKDLEFFQQVKKLKLKHSAVCAFGATRRKDINCAEDANLQSLLAAGTDTVVIFGKTWDFQVTEILKATLEENLLMIEETCAYLCEAGRSVIYDAEHFFDGYKANADYALKTLRAAAKGGARTLVLCDTKGGTMPADVESAVKTVCDIFKDTKTPDKKSVRIGIHTHNDCALAVANSLLAVTAGASHVQGTLLGFGERTGNAELSSVIADLQLKMEKVCIPEENIKKLTPLCRKVAEVANISLPAGAPYIGSSAFAHKAGMHIDGVTKNPAAYEHIKPEDVGNERVFLMSEVAGRSMIIEKIRKFEPSIQKDSPLVSEITRQVKELEHAGYQFEGADGSFELLVRKIIGKYKPFFNLRYYKTLGEQPRLDETLCSYAQLKIEVDGQLEVTAGEGDGPVHALDTALRKALERFYPAVKSIRLTDYKVRVLDSQSATAAKVRVLIESSDGNDSWTTVGVSADIMEASWLALVDSFEYKFIRDMEKKYKPFL</sequence>
<dbReference type="Gene3D" id="3.20.20.70">
    <property type="entry name" value="Aldolase class I"/>
    <property type="match status" value="1"/>
</dbReference>
<proteinExistence type="inferred from homology"/>
<dbReference type="CDD" id="cd07941">
    <property type="entry name" value="DRE_TIM_LeuA3"/>
    <property type="match status" value="1"/>
</dbReference>
<dbReference type="Pfam" id="PF00682">
    <property type="entry name" value="HMGL-like"/>
    <property type="match status" value="1"/>
</dbReference>
<comment type="similarity">
    <text evidence="2 9">Belongs to the alpha-IPM synthase/homocitrate synthase family.</text>
</comment>
<evidence type="ECO:0000256" key="5">
    <source>
        <dbReference type="ARBA" id="ARBA00022679"/>
    </source>
</evidence>
<dbReference type="Pfam" id="PF22617">
    <property type="entry name" value="HCS_D2"/>
    <property type="match status" value="1"/>
</dbReference>
<dbReference type="SMART" id="SM00917">
    <property type="entry name" value="LeuA_dimer"/>
    <property type="match status" value="1"/>
</dbReference>
<dbReference type="SUPFAM" id="SSF110921">
    <property type="entry name" value="2-isopropylmalate synthase LeuA, allosteric (dimerisation) domain"/>
    <property type="match status" value="1"/>
</dbReference>
<dbReference type="InterPro" id="IPR013709">
    <property type="entry name" value="2-isopropylmalate_synth_dimer"/>
</dbReference>
<dbReference type="Pfam" id="PF08502">
    <property type="entry name" value="LeuA_dimer"/>
    <property type="match status" value="1"/>
</dbReference>
<evidence type="ECO:0000256" key="1">
    <source>
        <dbReference type="ARBA" id="ARBA00004743"/>
    </source>
</evidence>
<dbReference type="HOGENOM" id="CLU_022158_7_0_12"/>
<dbReference type="Proteomes" id="UP000014541">
    <property type="component" value="Unassembled WGS sequence"/>
</dbReference>
<organism evidence="11 12">
    <name type="scientific">Treponema maltophilum ATCC 51939</name>
    <dbReference type="NCBI Taxonomy" id="1125699"/>
    <lineage>
        <taxon>Bacteria</taxon>
        <taxon>Pseudomonadati</taxon>
        <taxon>Spirochaetota</taxon>
        <taxon>Spirochaetia</taxon>
        <taxon>Spirochaetales</taxon>
        <taxon>Treponemataceae</taxon>
        <taxon>Treponema</taxon>
    </lineage>
</organism>
<dbReference type="InterPro" id="IPR054691">
    <property type="entry name" value="LeuA/HCS_post-cat"/>
</dbReference>
<dbReference type="GO" id="GO:0043714">
    <property type="term" value="F:(R)-citramalate synthase activity"/>
    <property type="evidence" value="ECO:0007669"/>
    <property type="project" value="UniProtKB-UniRule"/>
</dbReference>
<dbReference type="GO" id="GO:0003852">
    <property type="term" value="F:2-isopropylmalate synthase activity"/>
    <property type="evidence" value="ECO:0007669"/>
    <property type="project" value="InterPro"/>
</dbReference>
<dbReference type="Gene3D" id="1.10.238.260">
    <property type="match status" value="1"/>
</dbReference>
<dbReference type="RefSeq" id="WP_016525859.1">
    <property type="nucleotide sequence ID" value="NZ_KE332518.1"/>
</dbReference>
<dbReference type="InterPro" id="IPR013785">
    <property type="entry name" value="Aldolase_TIM"/>
</dbReference>
<keyword evidence="6" id="KW-0100">Branched-chain amino acid biosynthesis</keyword>
<evidence type="ECO:0000256" key="6">
    <source>
        <dbReference type="ARBA" id="ARBA00023304"/>
    </source>
</evidence>
<dbReference type="PANTHER" id="PTHR43538:SF1">
    <property type="entry name" value="(R)-CITRAMALATE SYNTHASE"/>
    <property type="match status" value="1"/>
</dbReference>
<evidence type="ECO:0000313" key="12">
    <source>
        <dbReference type="Proteomes" id="UP000014541"/>
    </source>
</evidence>
<evidence type="ECO:0000256" key="7">
    <source>
        <dbReference type="ARBA" id="ARBA00048263"/>
    </source>
</evidence>
<dbReference type="AlphaFoldDB" id="S3JZ36"/>
<keyword evidence="5 9" id="KW-0808">Transferase</keyword>
<dbReference type="InterPro" id="IPR005675">
    <property type="entry name" value="Citramal_synthase"/>
</dbReference>
<keyword evidence="4" id="KW-0412">Isoleucine biosynthesis</keyword>
<dbReference type="EMBL" id="ATFF01000006">
    <property type="protein sequence ID" value="EPF31248.1"/>
    <property type="molecule type" value="Genomic_DNA"/>
</dbReference>
<evidence type="ECO:0000256" key="3">
    <source>
        <dbReference type="ARBA" id="ARBA00022605"/>
    </source>
</evidence>
<dbReference type="STRING" id="1125699.HMPREF9194_01591"/>
<dbReference type="OrthoDB" id="9804858at2"/>
<dbReference type="GO" id="GO:0009097">
    <property type="term" value="P:isoleucine biosynthetic process"/>
    <property type="evidence" value="ECO:0007669"/>
    <property type="project" value="UniProtKB-UniRule"/>
</dbReference>
<evidence type="ECO:0000256" key="9">
    <source>
        <dbReference type="RuleBase" id="RU003523"/>
    </source>
</evidence>
<dbReference type="UniPathway" id="UPA00047">
    <property type="reaction ID" value="UER00066"/>
</dbReference>
<dbReference type="InterPro" id="IPR002034">
    <property type="entry name" value="AIPM/Hcit_synth_CS"/>
</dbReference>
<comment type="caution">
    <text evidence="11">The sequence shown here is derived from an EMBL/GenBank/DDBJ whole genome shotgun (WGS) entry which is preliminary data.</text>
</comment>
<dbReference type="SUPFAM" id="SSF51569">
    <property type="entry name" value="Aldolase"/>
    <property type="match status" value="1"/>
</dbReference>
<dbReference type="PROSITE" id="PS00815">
    <property type="entry name" value="AIPM_HOMOCIT_SYNTH_1"/>
    <property type="match status" value="1"/>
</dbReference>
<evidence type="ECO:0000256" key="8">
    <source>
        <dbReference type="NCBIfam" id="TIGR00977"/>
    </source>
</evidence>
<dbReference type="GO" id="GO:0009098">
    <property type="term" value="P:L-leucine biosynthetic process"/>
    <property type="evidence" value="ECO:0007669"/>
    <property type="project" value="InterPro"/>
</dbReference>
<evidence type="ECO:0000313" key="11">
    <source>
        <dbReference type="EMBL" id="EPF31248.1"/>
    </source>
</evidence>
<name>S3JZ36_TREMA</name>
<evidence type="ECO:0000256" key="2">
    <source>
        <dbReference type="ARBA" id="ARBA00006154"/>
    </source>
</evidence>
<keyword evidence="3" id="KW-0028">Amino-acid biosynthesis</keyword>
<evidence type="ECO:0000256" key="4">
    <source>
        <dbReference type="ARBA" id="ARBA00022624"/>
    </source>
</evidence>
<dbReference type="Gene3D" id="3.30.160.270">
    <property type="match status" value="1"/>
</dbReference>
<dbReference type="eggNOG" id="COG0119">
    <property type="taxonomic scope" value="Bacteria"/>
</dbReference>
<comment type="catalytic activity">
    <reaction evidence="7">
        <text>pyruvate + acetyl-CoA + H2O = (3R)-citramalate + CoA + H(+)</text>
        <dbReference type="Rhea" id="RHEA:19045"/>
        <dbReference type="ChEBI" id="CHEBI:15361"/>
        <dbReference type="ChEBI" id="CHEBI:15377"/>
        <dbReference type="ChEBI" id="CHEBI:15378"/>
        <dbReference type="ChEBI" id="CHEBI:30934"/>
        <dbReference type="ChEBI" id="CHEBI:57287"/>
        <dbReference type="ChEBI" id="CHEBI:57288"/>
        <dbReference type="EC" id="2.3.3.21"/>
    </reaction>
</comment>
<accession>S3JZ36</accession>
<dbReference type="PROSITE" id="PS50991">
    <property type="entry name" value="PYR_CT"/>
    <property type="match status" value="1"/>
</dbReference>
<dbReference type="PATRIC" id="fig|1125699.3.peg.1602"/>
<dbReference type="NCBIfam" id="TIGR00977">
    <property type="entry name" value="citramal_synth"/>
    <property type="match status" value="1"/>
</dbReference>
<protein>
    <recommendedName>
        <fullName evidence="8">Citramalate synthase</fullName>
        <ecNumber evidence="8">2.3.3.21</ecNumber>
    </recommendedName>
</protein>
<dbReference type="EC" id="2.3.3.21" evidence="8"/>